<evidence type="ECO:0000256" key="10">
    <source>
        <dbReference type="ARBA" id="ARBA00023136"/>
    </source>
</evidence>
<gene>
    <name evidence="12" type="ORF">C0Q70_20474</name>
</gene>
<comment type="caution">
    <text evidence="12">The sequence shown here is derived from an EMBL/GenBank/DDBJ whole genome shotgun (WGS) entry which is preliminary data.</text>
</comment>
<comment type="pathway">
    <text evidence="2">Lipid metabolism; sphingolipid metabolism.</text>
</comment>
<evidence type="ECO:0000256" key="11">
    <source>
        <dbReference type="SAM" id="Phobius"/>
    </source>
</evidence>
<keyword evidence="6" id="KW-0328">Glycosyltransferase</keyword>
<comment type="similarity">
    <text evidence="4">Belongs to the glycosyltransferase 2 family.</text>
</comment>
<dbReference type="OMA" id="IAMITTM"/>
<dbReference type="InterPro" id="IPR029044">
    <property type="entry name" value="Nucleotide-diphossugar_trans"/>
</dbReference>
<reference evidence="12 13" key="1">
    <citation type="submission" date="2018-04" db="EMBL/GenBank/DDBJ databases">
        <title>The genome of golden apple snail Pomacea canaliculata provides insight into stress tolerance and invasive adaptation.</title>
        <authorList>
            <person name="Liu C."/>
            <person name="Liu B."/>
            <person name="Ren Y."/>
            <person name="Zhang Y."/>
            <person name="Wang H."/>
            <person name="Li S."/>
            <person name="Jiang F."/>
            <person name="Yin L."/>
            <person name="Zhang G."/>
            <person name="Qian W."/>
            <person name="Fan W."/>
        </authorList>
    </citation>
    <scope>NUCLEOTIDE SEQUENCE [LARGE SCALE GENOMIC DNA]</scope>
    <source>
        <strain evidence="12">SZHN2017</strain>
        <tissue evidence="12">Muscle</tissue>
    </source>
</reference>
<evidence type="ECO:0000313" key="13">
    <source>
        <dbReference type="Proteomes" id="UP000245119"/>
    </source>
</evidence>
<keyword evidence="9 11" id="KW-1133">Transmembrane helix</keyword>
<dbReference type="Gene3D" id="3.90.550.10">
    <property type="entry name" value="Spore Coat Polysaccharide Biosynthesis Protein SpsA, Chain A"/>
    <property type="match status" value="1"/>
</dbReference>
<evidence type="ECO:0000256" key="4">
    <source>
        <dbReference type="ARBA" id="ARBA00006739"/>
    </source>
</evidence>
<protein>
    <recommendedName>
        <fullName evidence="5">ceramide glucosyltransferase</fullName>
        <ecNumber evidence="5">2.4.1.80</ecNumber>
    </recommendedName>
</protein>
<evidence type="ECO:0000256" key="6">
    <source>
        <dbReference type="ARBA" id="ARBA00022676"/>
    </source>
</evidence>
<dbReference type="OrthoDB" id="1483400at2759"/>
<organism evidence="12 13">
    <name type="scientific">Pomacea canaliculata</name>
    <name type="common">Golden apple snail</name>
    <dbReference type="NCBI Taxonomy" id="400727"/>
    <lineage>
        <taxon>Eukaryota</taxon>
        <taxon>Metazoa</taxon>
        <taxon>Spiralia</taxon>
        <taxon>Lophotrochozoa</taxon>
        <taxon>Mollusca</taxon>
        <taxon>Gastropoda</taxon>
        <taxon>Caenogastropoda</taxon>
        <taxon>Architaenioglossa</taxon>
        <taxon>Ampullarioidea</taxon>
        <taxon>Ampullariidae</taxon>
        <taxon>Pomacea</taxon>
    </lineage>
</organism>
<accession>A0A2T7NFN4</accession>
<keyword evidence="8 11" id="KW-0812">Transmembrane</keyword>
<evidence type="ECO:0000256" key="9">
    <source>
        <dbReference type="ARBA" id="ARBA00022989"/>
    </source>
</evidence>
<dbReference type="GO" id="GO:0008120">
    <property type="term" value="F:ceramide glucosyltransferase activity"/>
    <property type="evidence" value="ECO:0007669"/>
    <property type="project" value="UniProtKB-EC"/>
</dbReference>
<dbReference type="STRING" id="400727.A0A2T7NFN4"/>
<keyword evidence="10 11" id="KW-0472">Membrane</keyword>
<dbReference type="UniPathway" id="UPA00222"/>
<evidence type="ECO:0000256" key="2">
    <source>
        <dbReference type="ARBA" id="ARBA00004760"/>
    </source>
</evidence>
<dbReference type="GO" id="GO:0016020">
    <property type="term" value="C:membrane"/>
    <property type="evidence" value="ECO:0007669"/>
    <property type="project" value="UniProtKB-SubCell"/>
</dbReference>
<dbReference type="SUPFAM" id="SSF53448">
    <property type="entry name" value="Nucleotide-diphospho-sugar transferases"/>
    <property type="match status" value="1"/>
</dbReference>
<dbReference type="PANTHER" id="PTHR12726:SF0">
    <property type="entry name" value="CERAMIDE GLUCOSYLTRANSFERASE"/>
    <property type="match status" value="1"/>
</dbReference>
<dbReference type="InterPro" id="IPR025993">
    <property type="entry name" value="Ceramide_glucosylTrfase"/>
</dbReference>
<evidence type="ECO:0000256" key="5">
    <source>
        <dbReference type="ARBA" id="ARBA00012699"/>
    </source>
</evidence>
<evidence type="ECO:0000256" key="3">
    <source>
        <dbReference type="ARBA" id="ARBA00004991"/>
    </source>
</evidence>
<proteinExistence type="inferred from homology"/>
<feature type="transmembrane region" description="Helical" evidence="11">
    <location>
        <begin position="12"/>
        <end position="37"/>
    </location>
</feature>
<sequence>MNLFDEQGVSYLLLVLGVFNLMMYVMSFTFILISLFYGKLYLHKKVDPDVLGDDVPGVSIVKPLMGIDPLLETNLESHFTLKYPKFELLLCFHDDQDPAINIVNRLQQKYPKVEARLFFHGREDIINPMVQNMVQGYEAAQYEYVWISSSRILASTEILQDMVVKLQQPNVALVHQMPFYIHTSNFASIVEKVYFGCALARYYLAFNVLGMCCVTGMSYVFKKSILEQQKGLGWYGQYLAEDFFLTKAMHERGHKFVVSAFPAQQNVSSTSVESFVGRMVRWLRLRLNMLTVVASILEPLSDCFPLGITSGCLLYHFFSIDPVIFFCCHVCVWIVIDYIQLCNVQNGPLPFGKLKFLAAWFTRELLSTFVFLKAVVNPHRIKWGKHTYYVHMGGHTEVERHSHASQDL</sequence>
<evidence type="ECO:0000256" key="1">
    <source>
        <dbReference type="ARBA" id="ARBA00004141"/>
    </source>
</evidence>
<dbReference type="PANTHER" id="PTHR12726">
    <property type="entry name" value="CERAMIDE GLUCOSYLTRANSFERASE"/>
    <property type="match status" value="1"/>
</dbReference>
<comment type="pathway">
    <text evidence="3">Sphingolipid metabolism.</text>
</comment>
<keyword evidence="7" id="KW-0808">Transferase</keyword>
<dbReference type="EC" id="2.4.1.80" evidence="5"/>
<dbReference type="EMBL" id="PZQS01000013">
    <property type="protein sequence ID" value="PVD19980.1"/>
    <property type="molecule type" value="Genomic_DNA"/>
</dbReference>
<comment type="subcellular location">
    <subcellularLocation>
        <location evidence="1">Membrane</location>
        <topology evidence="1">Multi-pass membrane protein</topology>
    </subcellularLocation>
</comment>
<keyword evidence="13" id="KW-1185">Reference proteome</keyword>
<feature type="transmembrane region" description="Helical" evidence="11">
    <location>
        <begin position="313"/>
        <end position="336"/>
    </location>
</feature>
<evidence type="ECO:0000256" key="8">
    <source>
        <dbReference type="ARBA" id="ARBA00022692"/>
    </source>
</evidence>
<name>A0A2T7NFN4_POMCA</name>
<dbReference type="GO" id="GO:0006679">
    <property type="term" value="P:glucosylceramide biosynthetic process"/>
    <property type="evidence" value="ECO:0007669"/>
    <property type="project" value="TreeGrafter"/>
</dbReference>
<dbReference type="Proteomes" id="UP000245119">
    <property type="component" value="Linkage Group LG13"/>
</dbReference>
<feature type="transmembrane region" description="Helical" evidence="11">
    <location>
        <begin position="202"/>
        <end position="221"/>
    </location>
</feature>
<evidence type="ECO:0000313" key="12">
    <source>
        <dbReference type="EMBL" id="PVD19980.1"/>
    </source>
</evidence>
<dbReference type="Pfam" id="PF13506">
    <property type="entry name" value="Glyco_transf_21"/>
    <property type="match status" value="1"/>
</dbReference>
<dbReference type="AlphaFoldDB" id="A0A2T7NFN4"/>
<dbReference type="CDD" id="cd02520">
    <property type="entry name" value="Glucosylceramide_synthase"/>
    <property type="match status" value="1"/>
</dbReference>
<evidence type="ECO:0000256" key="7">
    <source>
        <dbReference type="ARBA" id="ARBA00022679"/>
    </source>
</evidence>